<dbReference type="STRING" id="121292.AU252_16725"/>
<dbReference type="AlphaFoldDB" id="A0A0U3QDV1"/>
<dbReference type="GO" id="GO:0016301">
    <property type="term" value="F:kinase activity"/>
    <property type="evidence" value="ECO:0007669"/>
    <property type="project" value="UniProtKB-KW"/>
</dbReference>
<dbReference type="Pfam" id="PF04024">
    <property type="entry name" value="PspC"/>
    <property type="match status" value="1"/>
</dbReference>
<dbReference type="Pfam" id="PF02518">
    <property type="entry name" value="HATPase_c"/>
    <property type="match status" value="1"/>
</dbReference>
<feature type="compositionally biased region" description="Low complexity" evidence="4">
    <location>
        <begin position="90"/>
        <end position="121"/>
    </location>
</feature>
<keyword evidence="2 8" id="KW-0418">Kinase</keyword>
<feature type="region of interest" description="Disordered" evidence="4">
    <location>
        <begin position="90"/>
        <end position="122"/>
    </location>
</feature>
<dbReference type="Gene3D" id="3.30.565.10">
    <property type="entry name" value="Histidine kinase-like ATPase, C-terminal domain"/>
    <property type="match status" value="1"/>
</dbReference>
<keyword evidence="3" id="KW-0902">Two-component regulatory system</keyword>
<name>A0A0U3QDV1_9MICC</name>
<dbReference type="Proteomes" id="UP000065151">
    <property type="component" value="Chromosome"/>
</dbReference>
<evidence type="ECO:0000256" key="2">
    <source>
        <dbReference type="ARBA" id="ARBA00022777"/>
    </source>
</evidence>
<accession>A0A0U3QDV1</accession>
<evidence type="ECO:0000256" key="1">
    <source>
        <dbReference type="ARBA" id="ARBA00022679"/>
    </source>
</evidence>
<dbReference type="KEGG" id="psul:AU252_16725"/>
<dbReference type="EMBL" id="CP013747">
    <property type="protein sequence ID" value="ALV42589.1"/>
    <property type="molecule type" value="Genomic_DNA"/>
</dbReference>
<evidence type="ECO:0000313" key="8">
    <source>
        <dbReference type="EMBL" id="ALV42589.1"/>
    </source>
</evidence>
<evidence type="ECO:0000256" key="5">
    <source>
        <dbReference type="SAM" id="Phobius"/>
    </source>
</evidence>
<keyword evidence="5" id="KW-1133">Transmembrane helix</keyword>
<evidence type="ECO:0000256" key="4">
    <source>
        <dbReference type="SAM" id="MobiDB-lite"/>
    </source>
</evidence>
<evidence type="ECO:0000259" key="7">
    <source>
        <dbReference type="Pfam" id="PF04024"/>
    </source>
</evidence>
<keyword evidence="1" id="KW-0808">Transferase</keyword>
<dbReference type="InterPro" id="IPR036890">
    <property type="entry name" value="HATPase_C_sf"/>
</dbReference>
<keyword evidence="5" id="KW-0472">Membrane</keyword>
<evidence type="ECO:0000256" key="3">
    <source>
        <dbReference type="ARBA" id="ARBA00023012"/>
    </source>
</evidence>
<dbReference type="InterPro" id="IPR003594">
    <property type="entry name" value="HATPase_dom"/>
</dbReference>
<feature type="domain" description="Phage shock protein PspC N-terminal" evidence="7">
    <location>
        <begin position="9"/>
        <end position="63"/>
    </location>
</feature>
<proteinExistence type="predicted"/>
<feature type="transmembrane region" description="Helical" evidence="5">
    <location>
        <begin position="246"/>
        <end position="268"/>
    </location>
</feature>
<reference evidence="8 9" key="1">
    <citation type="submission" date="2015-12" db="EMBL/GenBank/DDBJ databases">
        <authorList>
            <person name="Shamseldin A."/>
            <person name="Moawad H."/>
            <person name="Abd El-Rahim W.M."/>
            <person name="Sadowsky M.J."/>
        </authorList>
    </citation>
    <scope>NUCLEOTIDE SEQUENCE [LARGE SCALE GENOMIC DNA]</scope>
    <source>
        <strain evidence="8 9">Ar51</strain>
    </source>
</reference>
<gene>
    <name evidence="8" type="ORF">AU252_16725</name>
</gene>
<feature type="transmembrane region" description="Helical" evidence="5">
    <location>
        <begin position="38"/>
        <end position="61"/>
    </location>
</feature>
<dbReference type="InterPro" id="IPR007168">
    <property type="entry name" value="Phageshock_PspC_N"/>
</dbReference>
<feature type="domain" description="Histidine kinase/HSP90-like ATPase" evidence="6">
    <location>
        <begin position="375"/>
        <end position="462"/>
    </location>
</feature>
<dbReference type="SUPFAM" id="SSF55874">
    <property type="entry name" value="ATPase domain of HSP90 chaperone/DNA topoisomerase II/histidine kinase"/>
    <property type="match status" value="1"/>
</dbReference>
<feature type="transmembrane region" description="Helical" evidence="5">
    <location>
        <begin position="180"/>
        <end position="198"/>
    </location>
</feature>
<organism evidence="8">
    <name type="scientific">Pseudarthrobacter sulfonivorans</name>
    <dbReference type="NCBI Taxonomy" id="121292"/>
    <lineage>
        <taxon>Bacteria</taxon>
        <taxon>Bacillati</taxon>
        <taxon>Actinomycetota</taxon>
        <taxon>Actinomycetes</taxon>
        <taxon>Micrococcales</taxon>
        <taxon>Micrococcaceae</taxon>
        <taxon>Pseudarthrobacter</taxon>
    </lineage>
</organism>
<evidence type="ECO:0000259" key="6">
    <source>
        <dbReference type="Pfam" id="PF02518"/>
    </source>
</evidence>
<evidence type="ECO:0000313" key="9">
    <source>
        <dbReference type="Proteomes" id="UP000065151"/>
    </source>
</evidence>
<dbReference type="InterPro" id="IPR050482">
    <property type="entry name" value="Sensor_HK_TwoCompSys"/>
</dbReference>
<protein>
    <submittedName>
        <fullName evidence="8">Histidine kinase</fullName>
    </submittedName>
</protein>
<sequence length="472" mass="49479">MTTALTRPPLVRSSDRVIAGVCAGLAAHLGWPVKSVRIGMALATLAGGAGLAFYAWLWIMVPTADESARRNARRPASPIAPAVSLDPAFSAGPPSAAPSQGSPAAAPWWGNPDAGADAPGVSPGGPAAGYGSGYGAPVRPPWFRVRSMRYGKEILLGAGLLLVAGIMIARLLGVDVPLETLIPAAAVLGGAAIAWMQLDETRRAGLVDKTKADQAGGWARLAAGLALVVAGVLVMVSGSGSWEQTWLALLASVAVLGGVVLVLLPWALKFWRDLETERAGRIRETERAEIAAHLHDSVLQTLALIQRRAGSEHDVVRLARAQERELRSWLFQDPGKEAGQLSDRIKAVGAEVEDSLGNAVEVVSVGDTAMTESHEALVQASREAMLNASRHGGGTVSVYLEVSDGRTEIFIKDRGPGFDLQDVPEDRLGVRESIIGRMKRHGGSASITSTPNGTEVRLGMPALQTENAEGKS</sequence>
<dbReference type="GO" id="GO:0000160">
    <property type="term" value="P:phosphorelay signal transduction system"/>
    <property type="evidence" value="ECO:0007669"/>
    <property type="project" value="UniProtKB-KW"/>
</dbReference>
<keyword evidence="5" id="KW-0812">Transmembrane</keyword>
<dbReference type="PANTHER" id="PTHR24421:SF61">
    <property type="entry name" value="OXYGEN SENSOR HISTIDINE KINASE NREB"/>
    <property type="match status" value="1"/>
</dbReference>
<feature type="transmembrane region" description="Helical" evidence="5">
    <location>
        <begin position="154"/>
        <end position="174"/>
    </location>
</feature>
<feature type="transmembrane region" description="Helical" evidence="5">
    <location>
        <begin position="218"/>
        <end position="240"/>
    </location>
</feature>
<dbReference type="PANTHER" id="PTHR24421">
    <property type="entry name" value="NITRATE/NITRITE SENSOR PROTEIN NARX-RELATED"/>
    <property type="match status" value="1"/>
</dbReference>
<dbReference type="RefSeq" id="WP_058931702.1">
    <property type="nucleotide sequence ID" value="NZ_CP013747.1"/>
</dbReference>